<dbReference type="Proteomes" id="UP000614741">
    <property type="component" value="Unassembled WGS sequence"/>
</dbReference>
<accession>A0ABQ4DI99</accession>
<keyword evidence="2" id="KW-0812">Transmembrane</keyword>
<evidence type="ECO:0000256" key="2">
    <source>
        <dbReference type="SAM" id="Phobius"/>
    </source>
</evidence>
<proteinExistence type="predicted"/>
<sequence length="373" mass="39344">MSWTSPAPRGRRVDGRAVALFVVLDLVTFALLYWLLLPAFAAFLAAIEPTTALAIGWVLSAVRLTCVGVVVLRSYRDRRGLEERRDALPTILVAAGGAWLLQLLLGVLGAAVLGESIWSWQVLLDLATWVGFPLLALLFVSPGEAQVLPPRFRRSLAGDRGATNLLIVPAVAGLLAVALLVIGIAGSATSDSRESRTAADAAALAAADVWRDGVRGAFDAARWAGDPDDFWRFAGTDLGSLTSGAMIDSARAYAAANGAELVDVDVDAYRAQVTVRVRNHETVPQTSRRIESVATAELRLESGVCRSGRFLGFRVGSTCRTAAPAPTPTPSPTPEPVEDPEAPPPPPPPPPPPFAPPSGIGAFLVDTRLVVRG</sequence>
<dbReference type="RefSeq" id="WP_203671403.1">
    <property type="nucleotide sequence ID" value="NZ_BONP01000003.1"/>
</dbReference>
<evidence type="ECO:0000313" key="4">
    <source>
        <dbReference type="Proteomes" id="UP000614741"/>
    </source>
</evidence>
<reference evidence="3 4" key="1">
    <citation type="submission" date="2021-01" db="EMBL/GenBank/DDBJ databases">
        <title>Whole genome shotgun sequence of Cellulomonas phragmiteti NBRC 110785.</title>
        <authorList>
            <person name="Komaki H."/>
            <person name="Tamura T."/>
        </authorList>
    </citation>
    <scope>NUCLEOTIDE SEQUENCE [LARGE SCALE GENOMIC DNA]</scope>
    <source>
        <strain evidence="3 4">NBRC 110785</strain>
    </source>
</reference>
<evidence type="ECO:0000313" key="3">
    <source>
        <dbReference type="EMBL" id="GIG39078.1"/>
    </source>
</evidence>
<feature type="compositionally biased region" description="Pro residues" evidence="1">
    <location>
        <begin position="325"/>
        <end position="335"/>
    </location>
</feature>
<feature type="transmembrane region" description="Helical" evidence="2">
    <location>
        <begin position="20"/>
        <end position="47"/>
    </location>
</feature>
<feature type="region of interest" description="Disordered" evidence="1">
    <location>
        <begin position="319"/>
        <end position="360"/>
    </location>
</feature>
<feature type="transmembrane region" description="Helical" evidence="2">
    <location>
        <begin position="53"/>
        <end position="75"/>
    </location>
</feature>
<keyword evidence="2" id="KW-1133">Transmembrane helix</keyword>
<comment type="caution">
    <text evidence="3">The sequence shown here is derived from an EMBL/GenBank/DDBJ whole genome shotgun (WGS) entry which is preliminary data.</text>
</comment>
<protein>
    <recommendedName>
        <fullName evidence="5">Flp pilus-assembly TadG-like N-terminal domain-containing protein</fullName>
    </recommendedName>
</protein>
<keyword evidence="4" id="KW-1185">Reference proteome</keyword>
<feature type="transmembrane region" description="Helical" evidence="2">
    <location>
        <begin position="161"/>
        <end position="186"/>
    </location>
</feature>
<evidence type="ECO:0000256" key="1">
    <source>
        <dbReference type="SAM" id="MobiDB-lite"/>
    </source>
</evidence>
<gene>
    <name evidence="3" type="ORF">Cph01nite_08400</name>
</gene>
<keyword evidence="2" id="KW-0472">Membrane</keyword>
<feature type="transmembrane region" description="Helical" evidence="2">
    <location>
        <begin position="87"/>
        <end position="112"/>
    </location>
</feature>
<feature type="compositionally biased region" description="Pro residues" evidence="1">
    <location>
        <begin position="342"/>
        <end position="356"/>
    </location>
</feature>
<dbReference type="EMBL" id="BONP01000003">
    <property type="protein sequence ID" value="GIG39078.1"/>
    <property type="molecule type" value="Genomic_DNA"/>
</dbReference>
<feature type="transmembrane region" description="Helical" evidence="2">
    <location>
        <begin position="118"/>
        <end position="140"/>
    </location>
</feature>
<organism evidence="3 4">
    <name type="scientific">Cellulomonas phragmiteti</name>
    <dbReference type="NCBI Taxonomy" id="478780"/>
    <lineage>
        <taxon>Bacteria</taxon>
        <taxon>Bacillati</taxon>
        <taxon>Actinomycetota</taxon>
        <taxon>Actinomycetes</taxon>
        <taxon>Micrococcales</taxon>
        <taxon>Cellulomonadaceae</taxon>
        <taxon>Cellulomonas</taxon>
    </lineage>
</organism>
<evidence type="ECO:0008006" key="5">
    <source>
        <dbReference type="Google" id="ProtNLM"/>
    </source>
</evidence>
<name>A0ABQ4DI99_9CELL</name>